<dbReference type="Pfam" id="PF00293">
    <property type="entry name" value="NUDIX"/>
    <property type="match status" value="1"/>
</dbReference>
<dbReference type="InterPro" id="IPR050241">
    <property type="entry name" value="NAD-cap_RNA_hydrolase_NudC"/>
</dbReference>
<proteinExistence type="inferred from homology"/>
<dbReference type="InterPro" id="IPR000086">
    <property type="entry name" value="NUDIX_hydrolase_dom"/>
</dbReference>
<evidence type="ECO:0000313" key="11">
    <source>
        <dbReference type="EMBL" id="MDO1559029.1"/>
    </source>
</evidence>
<dbReference type="PANTHER" id="PTHR42904:SF6">
    <property type="entry name" value="NAD-CAPPED RNA HYDROLASE NUDT12"/>
    <property type="match status" value="1"/>
</dbReference>
<organism evidence="11 12">
    <name type="scientific">Peiella sedimenti</name>
    <dbReference type="NCBI Taxonomy" id="3061083"/>
    <lineage>
        <taxon>Bacteria</taxon>
        <taxon>Pseudomonadati</taxon>
        <taxon>Pseudomonadota</taxon>
        <taxon>Alphaproteobacteria</taxon>
        <taxon>Caulobacterales</taxon>
        <taxon>Caulobacteraceae</taxon>
        <taxon>Peiella</taxon>
    </lineage>
</organism>
<name>A0ABT8SKJ1_9CAUL</name>
<evidence type="ECO:0000256" key="3">
    <source>
        <dbReference type="ARBA" id="ARBA00009595"/>
    </source>
</evidence>
<evidence type="ECO:0000313" key="12">
    <source>
        <dbReference type="Proteomes" id="UP001169063"/>
    </source>
</evidence>
<comment type="caution">
    <text evidence="11">The sequence shown here is derived from an EMBL/GenBank/DDBJ whole genome shotgun (WGS) entry which is preliminary data.</text>
</comment>
<dbReference type="RefSeq" id="WP_302109457.1">
    <property type="nucleotide sequence ID" value="NZ_JAUKTR010000002.1"/>
</dbReference>
<gene>
    <name evidence="11" type="primary">nudC</name>
    <name evidence="11" type="ORF">Q0812_06255</name>
</gene>
<dbReference type="InterPro" id="IPR020084">
    <property type="entry name" value="NUDIX_hydrolase_CS"/>
</dbReference>
<evidence type="ECO:0000256" key="8">
    <source>
        <dbReference type="ARBA" id="ARBA00023027"/>
    </source>
</evidence>
<dbReference type="InterPro" id="IPR015376">
    <property type="entry name" value="Znr_NADH_PPase"/>
</dbReference>
<dbReference type="Proteomes" id="UP001169063">
    <property type="component" value="Unassembled WGS sequence"/>
</dbReference>
<accession>A0ABT8SKJ1</accession>
<keyword evidence="12" id="KW-1185">Reference proteome</keyword>
<reference evidence="11" key="1">
    <citation type="submission" date="2023-07" db="EMBL/GenBank/DDBJ databases">
        <title>Brevundimonas soil sp. nov., isolated from the soil of chemical plant.</title>
        <authorList>
            <person name="Wu N."/>
        </authorList>
    </citation>
    <scope>NUCLEOTIDE SEQUENCE</scope>
    <source>
        <strain evidence="11">XZ-24</strain>
    </source>
</reference>
<evidence type="ECO:0000256" key="7">
    <source>
        <dbReference type="ARBA" id="ARBA00022842"/>
    </source>
</evidence>
<dbReference type="GO" id="GO:0016787">
    <property type="term" value="F:hydrolase activity"/>
    <property type="evidence" value="ECO:0007669"/>
    <property type="project" value="UniProtKB-KW"/>
</dbReference>
<dbReference type="SUPFAM" id="SSF55811">
    <property type="entry name" value="Nudix"/>
    <property type="match status" value="1"/>
</dbReference>
<dbReference type="Gene3D" id="3.90.79.20">
    <property type="match status" value="1"/>
</dbReference>
<keyword evidence="8" id="KW-0520">NAD</keyword>
<evidence type="ECO:0000256" key="1">
    <source>
        <dbReference type="ARBA" id="ARBA00001946"/>
    </source>
</evidence>
<dbReference type="EMBL" id="JAUKTR010000002">
    <property type="protein sequence ID" value="MDO1559029.1"/>
    <property type="molecule type" value="Genomic_DNA"/>
</dbReference>
<dbReference type="InterPro" id="IPR015375">
    <property type="entry name" value="NADH_PPase-like_N"/>
</dbReference>
<keyword evidence="7" id="KW-0460">Magnesium</keyword>
<sequence>MPLDAFVNTFAGGTLDRGGDARNEPAWVEARLADPSALAAVLWEGRAMIAGEALARVPLAMALAAAGDRWAFLGFEGERPLFAVELEGPADPAEGPFAGRGGFTDMRSAAALLPGEEAAVAGLAKSLFDWRRRHGFCSACGQESRNACAGWKRVCPACRTEHFPRVDPVAIMLPVQGERCLLGRQHGWPEGRMSALAGFIEPGESIEEGCARELLEEAGLRARRVIYHSSQPWPFPSSLMIGLIAQVEPGEAAPDEAELEEVQWFTREEARAVVRGEHPQIKAPPPFAIAAQLLKAWAEDGFGD</sequence>
<dbReference type="Gene3D" id="3.90.79.10">
    <property type="entry name" value="Nucleoside Triphosphate Pyrophosphohydrolase"/>
    <property type="match status" value="1"/>
</dbReference>
<keyword evidence="6 11" id="KW-0378">Hydrolase</keyword>
<dbReference type="NCBIfam" id="NF001299">
    <property type="entry name" value="PRK00241.1"/>
    <property type="match status" value="1"/>
</dbReference>
<dbReference type="Pfam" id="PF09297">
    <property type="entry name" value="Zn_ribbon_NUD"/>
    <property type="match status" value="1"/>
</dbReference>
<evidence type="ECO:0000256" key="9">
    <source>
        <dbReference type="ARBA" id="ARBA00023679"/>
    </source>
</evidence>
<dbReference type="PROSITE" id="PS51462">
    <property type="entry name" value="NUDIX"/>
    <property type="match status" value="1"/>
</dbReference>
<protein>
    <recommendedName>
        <fullName evidence="4">NAD(+) diphosphatase</fullName>
        <ecNumber evidence="4">3.6.1.22</ecNumber>
    </recommendedName>
</protein>
<evidence type="ECO:0000256" key="5">
    <source>
        <dbReference type="ARBA" id="ARBA00022723"/>
    </source>
</evidence>
<evidence type="ECO:0000256" key="2">
    <source>
        <dbReference type="ARBA" id="ARBA00001947"/>
    </source>
</evidence>
<evidence type="ECO:0000259" key="10">
    <source>
        <dbReference type="PROSITE" id="PS51462"/>
    </source>
</evidence>
<comment type="cofactor">
    <cofactor evidence="2">
        <name>Zn(2+)</name>
        <dbReference type="ChEBI" id="CHEBI:29105"/>
    </cofactor>
</comment>
<dbReference type="Pfam" id="PF09296">
    <property type="entry name" value="NUDIX-like"/>
    <property type="match status" value="1"/>
</dbReference>
<comment type="catalytic activity">
    <reaction evidence="9">
        <text>a 5'-end NAD(+)-phospho-ribonucleoside in mRNA + H2O = a 5'-end phospho-adenosine-phospho-ribonucleoside in mRNA + beta-nicotinamide D-ribonucleotide + 2 H(+)</text>
        <dbReference type="Rhea" id="RHEA:60876"/>
        <dbReference type="Rhea" id="RHEA-COMP:15698"/>
        <dbReference type="Rhea" id="RHEA-COMP:15719"/>
        <dbReference type="ChEBI" id="CHEBI:14649"/>
        <dbReference type="ChEBI" id="CHEBI:15377"/>
        <dbReference type="ChEBI" id="CHEBI:15378"/>
        <dbReference type="ChEBI" id="CHEBI:144029"/>
        <dbReference type="ChEBI" id="CHEBI:144051"/>
    </reaction>
    <physiologicalReaction direction="left-to-right" evidence="9">
        <dbReference type="Rhea" id="RHEA:60877"/>
    </physiologicalReaction>
</comment>
<evidence type="ECO:0000256" key="4">
    <source>
        <dbReference type="ARBA" id="ARBA00012381"/>
    </source>
</evidence>
<comment type="similarity">
    <text evidence="3">Belongs to the Nudix hydrolase family. NudC subfamily.</text>
</comment>
<dbReference type="InterPro" id="IPR015797">
    <property type="entry name" value="NUDIX_hydrolase-like_dom_sf"/>
</dbReference>
<evidence type="ECO:0000256" key="6">
    <source>
        <dbReference type="ARBA" id="ARBA00022801"/>
    </source>
</evidence>
<comment type="cofactor">
    <cofactor evidence="1">
        <name>Mg(2+)</name>
        <dbReference type="ChEBI" id="CHEBI:18420"/>
    </cofactor>
</comment>
<dbReference type="InterPro" id="IPR049734">
    <property type="entry name" value="NudC-like_C"/>
</dbReference>
<feature type="domain" description="Nudix hydrolase" evidence="10">
    <location>
        <begin position="164"/>
        <end position="290"/>
    </location>
</feature>
<dbReference type="EC" id="3.6.1.22" evidence="4"/>
<dbReference type="PANTHER" id="PTHR42904">
    <property type="entry name" value="NUDIX HYDROLASE, NUDC SUBFAMILY"/>
    <property type="match status" value="1"/>
</dbReference>
<keyword evidence="5" id="KW-0479">Metal-binding</keyword>
<dbReference type="CDD" id="cd03429">
    <property type="entry name" value="NUDIX_NADH_pyrophosphatase_Nudt13"/>
    <property type="match status" value="1"/>
</dbReference>
<dbReference type="PROSITE" id="PS00893">
    <property type="entry name" value="NUDIX_BOX"/>
    <property type="match status" value="1"/>
</dbReference>